<evidence type="ECO:0000313" key="2">
    <source>
        <dbReference type="EMBL" id="KAG7530341.1"/>
    </source>
</evidence>
<keyword evidence="1" id="KW-1133">Transmembrane helix</keyword>
<keyword evidence="3" id="KW-1185">Reference proteome</keyword>
<sequence length="141" mass="16028">MKQPLANPTYQPVPHPETRFASFREFYPFYLGEHANRINRLMHLLGTSAAVLSTSRVLLSLVPYLLARLDLQSSKEIKALQLTLGEAGKVILRGIGIGYACAWVGHFFVEKNRPATFKYPLMSFMGDLRMLFEVITLRRSI</sequence>
<dbReference type="Pfam" id="PF06127">
    <property type="entry name" value="Mpo1-like"/>
    <property type="match status" value="1"/>
</dbReference>
<protein>
    <recommendedName>
        <fullName evidence="4">DUF962 domain-containing protein</fullName>
    </recommendedName>
</protein>
<keyword evidence="1" id="KW-0472">Membrane</keyword>
<organism evidence="2 3">
    <name type="scientific">Filobasidium floriforme</name>
    <dbReference type="NCBI Taxonomy" id="5210"/>
    <lineage>
        <taxon>Eukaryota</taxon>
        <taxon>Fungi</taxon>
        <taxon>Dikarya</taxon>
        <taxon>Basidiomycota</taxon>
        <taxon>Agaricomycotina</taxon>
        <taxon>Tremellomycetes</taxon>
        <taxon>Filobasidiales</taxon>
        <taxon>Filobasidiaceae</taxon>
        <taxon>Filobasidium</taxon>
    </lineage>
</organism>
<proteinExistence type="predicted"/>
<dbReference type="AlphaFoldDB" id="A0A8K0NRN3"/>
<dbReference type="InterPro" id="IPR009305">
    <property type="entry name" value="Mpo1-like"/>
</dbReference>
<evidence type="ECO:0000256" key="1">
    <source>
        <dbReference type="SAM" id="Phobius"/>
    </source>
</evidence>
<evidence type="ECO:0008006" key="4">
    <source>
        <dbReference type="Google" id="ProtNLM"/>
    </source>
</evidence>
<feature type="transmembrane region" description="Helical" evidence="1">
    <location>
        <begin position="90"/>
        <end position="109"/>
    </location>
</feature>
<feature type="transmembrane region" description="Helical" evidence="1">
    <location>
        <begin position="44"/>
        <end position="66"/>
    </location>
</feature>
<dbReference type="EMBL" id="JABELV010000121">
    <property type="protein sequence ID" value="KAG7530341.1"/>
    <property type="molecule type" value="Genomic_DNA"/>
</dbReference>
<gene>
    <name evidence="2" type="ORF">FFLO_05113</name>
</gene>
<reference evidence="2" key="1">
    <citation type="submission" date="2020-04" db="EMBL/GenBank/DDBJ databases">
        <title>Analysis of mating type loci in Filobasidium floriforme.</title>
        <authorList>
            <person name="Nowrousian M."/>
        </authorList>
    </citation>
    <scope>NUCLEOTIDE SEQUENCE</scope>
    <source>
        <strain evidence="2">CBS 6242</strain>
    </source>
</reference>
<dbReference type="PANTHER" id="PTHR34205:SF2">
    <property type="entry name" value="DUF962 DOMAIN-CONTAINING PROTEIN"/>
    <property type="match status" value="1"/>
</dbReference>
<name>A0A8K0NRN3_9TREE</name>
<dbReference type="Proteomes" id="UP000812966">
    <property type="component" value="Unassembled WGS sequence"/>
</dbReference>
<dbReference type="PANTHER" id="PTHR34205">
    <property type="entry name" value="TRANSMEMBRANE PROTEIN"/>
    <property type="match status" value="1"/>
</dbReference>
<comment type="caution">
    <text evidence="2">The sequence shown here is derived from an EMBL/GenBank/DDBJ whole genome shotgun (WGS) entry which is preliminary data.</text>
</comment>
<evidence type="ECO:0000313" key="3">
    <source>
        <dbReference type="Proteomes" id="UP000812966"/>
    </source>
</evidence>
<accession>A0A8K0NRN3</accession>
<keyword evidence="1" id="KW-0812">Transmembrane</keyword>